<name>A0A934SYS4_9BURK</name>
<accession>A0A934SYS4</accession>
<organism evidence="2 3">
    <name type="scientific">Noviherbaspirillum pedocola</name>
    <dbReference type="NCBI Taxonomy" id="2801341"/>
    <lineage>
        <taxon>Bacteria</taxon>
        <taxon>Pseudomonadati</taxon>
        <taxon>Pseudomonadota</taxon>
        <taxon>Betaproteobacteria</taxon>
        <taxon>Burkholderiales</taxon>
        <taxon>Oxalobacteraceae</taxon>
        <taxon>Noviherbaspirillum</taxon>
    </lineage>
</organism>
<feature type="signal peptide" evidence="1">
    <location>
        <begin position="1"/>
        <end position="22"/>
    </location>
</feature>
<dbReference type="EMBL" id="JAEPBG010000017">
    <property type="protein sequence ID" value="MBK4738078.1"/>
    <property type="molecule type" value="Genomic_DNA"/>
</dbReference>
<dbReference type="Proteomes" id="UP000622890">
    <property type="component" value="Unassembled WGS sequence"/>
</dbReference>
<proteinExistence type="predicted"/>
<evidence type="ECO:0000256" key="1">
    <source>
        <dbReference type="SAM" id="SignalP"/>
    </source>
</evidence>
<comment type="caution">
    <text evidence="2">The sequence shown here is derived from an EMBL/GenBank/DDBJ whole genome shotgun (WGS) entry which is preliminary data.</text>
</comment>
<reference evidence="2" key="1">
    <citation type="submission" date="2021-01" db="EMBL/GenBank/DDBJ databases">
        <title>Genome sequence of strain Noviherbaspirillum sp. DKR-6.</title>
        <authorList>
            <person name="Chaudhary D.K."/>
        </authorList>
    </citation>
    <scope>NUCLEOTIDE SEQUENCE</scope>
    <source>
        <strain evidence="2">DKR-6</strain>
    </source>
</reference>
<feature type="chain" id="PRO_5037366240" evidence="1">
    <location>
        <begin position="23"/>
        <end position="611"/>
    </location>
</feature>
<evidence type="ECO:0000313" key="2">
    <source>
        <dbReference type="EMBL" id="MBK4738078.1"/>
    </source>
</evidence>
<evidence type="ECO:0000313" key="3">
    <source>
        <dbReference type="Proteomes" id="UP000622890"/>
    </source>
</evidence>
<dbReference type="RefSeq" id="WP_200596996.1">
    <property type="nucleotide sequence ID" value="NZ_JAEPBG010000017.1"/>
</dbReference>
<gene>
    <name evidence="2" type="ORF">JJB74_25930</name>
</gene>
<keyword evidence="3" id="KW-1185">Reference proteome</keyword>
<dbReference type="AlphaFoldDB" id="A0A934SYS4"/>
<keyword evidence="1" id="KW-0732">Signal</keyword>
<sequence length="611" mass="63791">MTRFFHALIPALFLLLPQLASAGTLADVPLSLKGGVPPNVMFALSTEFPTAITAAYQGASDYSATNEYLGYFDPNKCYSYNTSSGYFYPVAAANNHACSTWSGNFLNWATMTGLDEFRYAMTGGQRVVDSASLTVLERTYLPNQGSASSNFTDKTFVENGTTTPYPVTGSALTIQNWNRGAQMLVTPNGTDVANCNNPTLANGSFSCGSIVLTSSGTTATCTAWSGSGTSSSPYLCTAFSYAGGITASSASQRSVSSASSGSSSSSTTVTCANPSFASSPFFCDLTMSGGATGTCNTWSGSGTSASPYLCSSFNTFSSGSASYTFAPTGSGNSTSSFTTTTQGGQVSENVSCSAVSGSTAINCPMSNGDVATCTSFKADNKGVYYCNSSFGFTTGGATSTNETYVSNSVRNSSTASTSIGGGKYTYYTQYTLTYKSNTTQASYYISSYPGTTSSSGVYYYVSSYSVAFGSSQTYNVRVQVCDPTVSLESNCKQYGSSYKPTGTIQQNGDIMRFGVTSYFQANDIDNAVLRSKAKYVAPTMYSSAGQTVANPNAEWAAGDGTLYANPDAGDSATVNSFIGSTSNTGVINYINKFGSVSKSYKTYDDLRHDVA</sequence>
<protein>
    <submittedName>
        <fullName evidence="2">Uncharacterized protein</fullName>
    </submittedName>
</protein>